<feature type="transmembrane region" description="Helical" evidence="1">
    <location>
        <begin position="12"/>
        <end position="30"/>
    </location>
</feature>
<evidence type="ECO:0000256" key="1">
    <source>
        <dbReference type="SAM" id="Phobius"/>
    </source>
</evidence>
<keyword evidence="3" id="KW-1185">Reference proteome</keyword>
<keyword evidence="1" id="KW-0812">Transmembrane</keyword>
<reference evidence="2 3" key="1">
    <citation type="submission" date="2018-03" db="EMBL/GenBank/DDBJ databases">
        <authorList>
            <person name="Keele B.F."/>
        </authorList>
    </citation>
    <scope>NUCLEOTIDE SEQUENCE [LARGE SCALE GENOMIC DNA]</scope>
    <source>
        <strain evidence="2 3">CECT 8626</strain>
    </source>
</reference>
<keyword evidence="1" id="KW-0472">Membrane</keyword>
<keyword evidence="1" id="KW-1133">Transmembrane helix</keyword>
<dbReference type="EMBL" id="OMOQ01000002">
    <property type="protein sequence ID" value="SPH23402.1"/>
    <property type="molecule type" value="Genomic_DNA"/>
</dbReference>
<accession>A0A2R8BJ62</accession>
<evidence type="ECO:0000313" key="3">
    <source>
        <dbReference type="Proteomes" id="UP000244924"/>
    </source>
</evidence>
<feature type="transmembrane region" description="Helical" evidence="1">
    <location>
        <begin position="36"/>
        <end position="56"/>
    </location>
</feature>
<dbReference type="RefSeq" id="WP_108853512.1">
    <property type="nucleotide sequence ID" value="NZ_OMOQ01000002.1"/>
</dbReference>
<evidence type="ECO:0000313" key="2">
    <source>
        <dbReference type="EMBL" id="SPH23402.1"/>
    </source>
</evidence>
<name>A0A2R8BJ62_9RHOB</name>
<proteinExistence type="predicted"/>
<sequence length="169" mass="18326">MIRPEVLAFLRRWREALSAAAAFTFGLWLASLGGWLLVPFGVVLAALSLGWTVIALRRLRFLRGVAAPGVVEVDEGQVGYYGPSFGGFVALADLAELRLTERHGSRQWRLKTRNGEVLLVPVDAAGAEKLYDAFAALPGIDMAALAAALDNCVGTLPLWRRHDQSLAIE</sequence>
<dbReference type="Proteomes" id="UP000244924">
    <property type="component" value="Unassembled WGS sequence"/>
</dbReference>
<dbReference type="OrthoDB" id="7851333at2"/>
<protein>
    <submittedName>
        <fullName evidence="2">Uncharacterized protein</fullName>
    </submittedName>
</protein>
<organism evidence="2 3">
    <name type="scientific">Albidovulum aquaemixtae</name>
    <dbReference type="NCBI Taxonomy" id="1542388"/>
    <lineage>
        <taxon>Bacteria</taxon>
        <taxon>Pseudomonadati</taxon>
        <taxon>Pseudomonadota</taxon>
        <taxon>Alphaproteobacteria</taxon>
        <taxon>Rhodobacterales</taxon>
        <taxon>Paracoccaceae</taxon>
        <taxon>Albidovulum</taxon>
    </lineage>
</organism>
<gene>
    <name evidence="2" type="ORF">DEA8626_02466</name>
</gene>
<dbReference type="AlphaFoldDB" id="A0A2R8BJ62"/>